<reference evidence="1" key="2">
    <citation type="submission" date="2025-09" db="UniProtKB">
        <authorList>
            <consortium name="Ensembl"/>
        </authorList>
    </citation>
    <scope>IDENTIFICATION</scope>
</reference>
<dbReference type="AlphaFoldDB" id="A0A8C8CJH5"/>
<protein>
    <submittedName>
        <fullName evidence="1">Uncharacterized protein</fullName>
    </submittedName>
</protein>
<dbReference type="Gene3D" id="3.30.1960.10">
    <property type="entry name" value="tRNA wybutosine-synthesizing-like"/>
    <property type="match status" value="1"/>
</dbReference>
<organism evidence="1 2">
    <name type="scientific">Oncorhynchus tshawytscha</name>
    <name type="common">Chinook salmon</name>
    <name type="synonym">Salmo tshawytscha</name>
    <dbReference type="NCBI Taxonomy" id="74940"/>
    <lineage>
        <taxon>Eukaryota</taxon>
        <taxon>Metazoa</taxon>
        <taxon>Chordata</taxon>
        <taxon>Craniata</taxon>
        <taxon>Vertebrata</taxon>
        <taxon>Euteleostomi</taxon>
        <taxon>Actinopterygii</taxon>
        <taxon>Neopterygii</taxon>
        <taxon>Teleostei</taxon>
        <taxon>Protacanthopterygii</taxon>
        <taxon>Salmoniformes</taxon>
        <taxon>Salmonidae</taxon>
        <taxon>Salmoninae</taxon>
        <taxon>Oncorhynchus</taxon>
    </lineage>
</organism>
<keyword evidence="2" id="KW-1185">Reference proteome</keyword>
<dbReference type="GeneTree" id="ENSGT00940000170376"/>
<dbReference type="Ensembl" id="ENSOTST00005013734.2">
    <property type="protein sequence ID" value="ENSOTSP00005012528.1"/>
    <property type="gene ID" value="ENSOTSG00005006464.2"/>
</dbReference>
<reference evidence="1" key="1">
    <citation type="submission" date="2025-08" db="UniProtKB">
        <authorList>
            <consortium name="Ensembl"/>
        </authorList>
    </citation>
    <scope>IDENTIFICATION</scope>
</reference>
<dbReference type="Proteomes" id="UP000694402">
    <property type="component" value="Unassembled WGS sequence"/>
</dbReference>
<evidence type="ECO:0000313" key="1">
    <source>
        <dbReference type="Ensembl" id="ENSOTSP00005012528.1"/>
    </source>
</evidence>
<dbReference type="InterPro" id="IPR036602">
    <property type="entry name" value="tRNA_yW-synthesising-like_sf"/>
</dbReference>
<sequence>MFISQYTVTINSVQSTHGLEVQLSHKGQVLDYMHFLMEIANQKMEENLKRIEVNCPLPATATSHISMSKNVIKVKFMT</sequence>
<accession>A0A8C8CJH5</accession>
<dbReference type="SUPFAM" id="SSF111278">
    <property type="entry name" value="SSo0622-like"/>
    <property type="match status" value="1"/>
</dbReference>
<name>A0A8C8CJH5_ONCTS</name>
<proteinExistence type="predicted"/>
<evidence type="ECO:0000313" key="2">
    <source>
        <dbReference type="Proteomes" id="UP000694402"/>
    </source>
</evidence>